<dbReference type="Proteomes" id="UP000026960">
    <property type="component" value="Chromosome 6"/>
</dbReference>
<dbReference type="EnsemblPlants" id="OBART06G11500.1">
    <property type="protein sequence ID" value="OBART06G11500.1"/>
    <property type="gene ID" value="OBART06G11500"/>
</dbReference>
<protein>
    <submittedName>
        <fullName evidence="1">Uncharacterized protein</fullName>
    </submittedName>
</protein>
<dbReference type="HOGENOM" id="CLU_1680603_0_0_1"/>
<dbReference type="PaxDb" id="65489-OBART06G11500.1"/>
<reference evidence="1" key="1">
    <citation type="journal article" date="2009" name="Rice">
        <title>De Novo Next Generation Sequencing of Plant Genomes.</title>
        <authorList>
            <person name="Rounsley S."/>
            <person name="Marri P.R."/>
            <person name="Yu Y."/>
            <person name="He R."/>
            <person name="Sisneros N."/>
            <person name="Goicoechea J.L."/>
            <person name="Lee S.J."/>
            <person name="Angelova A."/>
            <person name="Kudrna D."/>
            <person name="Luo M."/>
            <person name="Affourtit J."/>
            <person name="Desany B."/>
            <person name="Knight J."/>
            <person name="Niazi F."/>
            <person name="Egholm M."/>
            <person name="Wing R.A."/>
        </authorList>
    </citation>
    <scope>NUCLEOTIDE SEQUENCE [LARGE SCALE GENOMIC DNA]</scope>
    <source>
        <strain evidence="1">cv. IRGC 105608</strain>
    </source>
</reference>
<evidence type="ECO:0000313" key="2">
    <source>
        <dbReference type="Proteomes" id="UP000026960"/>
    </source>
</evidence>
<dbReference type="AlphaFoldDB" id="A0A0D3GFJ9"/>
<organism evidence="1">
    <name type="scientific">Oryza barthii</name>
    <dbReference type="NCBI Taxonomy" id="65489"/>
    <lineage>
        <taxon>Eukaryota</taxon>
        <taxon>Viridiplantae</taxon>
        <taxon>Streptophyta</taxon>
        <taxon>Embryophyta</taxon>
        <taxon>Tracheophyta</taxon>
        <taxon>Spermatophyta</taxon>
        <taxon>Magnoliopsida</taxon>
        <taxon>Liliopsida</taxon>
        <taxon>Poales</taxon>
        <taxon>Poaceae</taxon>
        <taxon>BOP clade</taxon>
        <taxon>Oryzoideae</taxon>
        <taxon>Oryzeae</taxon>
        <taxon>Oryzinae</taxon>
        <taxon>Oryza</taxon>
    </lineage>
</organism>
<accession>A0A0D3GFJ9</accession>
<name>A0A0D3GFJ9_9ORYZ</name>
<proteinExistence type="predicted"/>
<reference evidence="1" key="2">
    <citation type="submission" date="2015-03" db="UniProtKB">
        <authorList>
            <consortium name="EnsemblPlants"/>
        </authorList>
    </citation>
    <scope>IDENTIFICATION</scope>
</reference>
<dbReference type="Gramene" id="OBART06G11500.1">
    <property type="protein sequence ID" value="OBART06G11500.1"/>
    <property type="gene ID" value="OBART06G11500"/>
</dbReference>
<sequence length="157" mass="17025">MDERRNDEQDLERLGWRRRIAPASLGKEEAVRRAWGQAADGGVAVTAKRRWAVRQTVASRRWPSGGDYGFSAVRATSQERRVDDVVDVVRELPGVAGPGLASNNPPSLSASSFIAGLLAPHICRHSRASRVISSSDSPLASLFTCSYSISSTFLSPM</sequence>
<evidence type="ECO:0000313" key="1">
    <source>
        <dbReference type="EnsemblPlants" id="OBART06G11500.1"/>
    </source>
</evidence>
<keyword evidence="2" id="KW-1185">Reference proteome</keyword>